<sequence length="158" mass="18802">MKNKPLKRSGYLVPFSRDHHAGLLFCWKIKEGLKKGASFDRIANYVRFFWEEHLREHFQEEEILLFNQQDTELARRGKAEHVALESLFLAAIEGRLARPDCLPFAEQLTAHIRFEEREFFPFMENNLPPQVLSAISDILIRLHTRPFEDNYPDEFWIK</sequence>
<evidence type="ECO:0000313" key="3">
    <source>
        <dbReference type="Proteomes" id="UP000260823"/>
    </source>
</evidence>
<name>A0A3E2NVT9_9SPHI</name>
<dbReference type="InterPro" id="IPR012312">
    <property type="entry name" value="Hemerythrin-like"/>
</dbReference>
<evidence type="ECO:0000259" key="1">
    <source>
        <dbReference type="Pfam" id="PF01814"/>
    </source>
</evidence>
<feature type="domain" description="Hemerythrin-like" evidence="1">
    <location>
        <begin position="36"/>
        <end position="122"/>
    </location>
</feature>
<dbReference type="EMBL" id="QWDE01000001">
    <property type="protein sequence ID" value="RFZ85133.1"/>
    <property type="molecule type" value="Genomic_DNA"/>
</dbReference>
<keyword evidence="3" id="KW-1185">Reference proteome</keyword>
<dbReference type="Pfam" id="PF01814">
    <property type="entry name" value="Hemerythrin"/>
    <property type="match status" value="1"/>
</dbReference>
<protein>
    <submittedName>
        <fullName evidence="2">Hemerythrin domain-containing protein</fullName>
    </submittedName>
</protein>
<gene>
    <name evidence="2" type="ORF">DYU05_05900</name>
</gene>
<comment type="caution">
    <text evidence="2">The sequence shown here is derived from an EMBL/GenBank/DDBJ whole genome shotgun (WGS) entry which is preliminary data.</text>
</comment>
<organism evidence="2 3">
    <name type="scientific">Mucilaginibacter terrenus</name>
    <dbReference type="NCBI Taxonomy" id="2482727"/>
    <lineage>
        <taxon>Bacteria</taxon>
        <taxon>Pseudomonadati</taxon>
        <taxon>Bacteroidota</taxon>
        <taxon>Sphingobacteriia</taxon>
        <taxon>Sphingobacteriales</taxon>
        <taxon>Sphingobacteriaceae</taxon>
        <taxon>Mucilaginibacter</taxon>
    </lineage>
</organism>
<dbReference type="Proteomes" id="UP000260823">
    <property type="component" value="Unassembled WGS sequence"/>
</dbReference>
<dbReference type="OrthoDB" id="9793254at2"/>
<dbReference type="AlphaFoldDB" id="A0A3E2NVT9"/>
<dbReference type="Gene3D" id="1.20.120.520">
    <property type="entry name" value="nmb1532 protein domain like"/>
    <property type="match status" value="1"/>
</dbReference>
<reference evidence="2 3" key="1">
    <citation type="submission" date="2018-08" db="EMBL/GenBank/DDBJ databases">
        <title>Mucilaginibacter terrae sp. nov., isolated from manganese diggings.</title>
        <authorList>
            <person name="Huang Y."/>
            <person name="Zhou Z."/>
        </authorList>
    </citation>
    <scope>NUCLEOTIDE SEQUENCE [LARGE SCALE GENOMIC DNA]</scope>
    <source>
        <strain evidence="2 3">ZH6</strain>
    </source>
</reference>
<evidence type="ECO:0000313" key="2">
    <source>
        <dbReference type="EMBL" id="RFZ85133.1"/>
    </source>
</evidence>
<accession>A0A3E2NVT9</accession>
<proteinExistence type="predicted"/>